<feature type="transmembrane region" description="Helical" evidence="1">
    <location>
        <begin position="94"/>
        <end position="112"/>
    </location>
</feature>
<keyword evidence="1" id="KW-0472">Membrane</keyword>
<feature type="transmembrane region" description="Helical" evidence="1">
    <location>
        <begin position="221"/>
        <end position="240"/>
    </location>
</feature>
<feature type="transmembrane region" description="Helical" evidence="1">
    <location>
        <begin position="178"/>
        <end position="200"/>
    </location>
</feature>
<proteinExistence type="predicted"/>
<protein>
    <submittedName>
        <fullName evidence="2">Uncharacterized protein involved in response to NO</fullName>
    </submittedName>
</protein>
<feature type="transmembrane region" description="Helical" evidence="1">
    <location>
        <begin position="246"/>
        <end position="267"/>
    </location>
</feature>
<dbReference type="OrthoDB" id="9770040at2"/>
<dbReference type="EMBL" id="FOLO01000009">
    <property type="protein sequence ID" value="SFC43627.1"/>
    <property type="molecule type" value="Genomic_DNA"/>
</dbReference>
<feature type="transmembrane region" description="Helical" evidence="1">
    <location>
        <begin position="118"/>
        <end position="140"/>
    </location>
</feature>
<organism evidence="2 3">
    <name type="scientific">Pseudoalteromonas denitrificans DSM 6059</name>
    <dbReference type="NCBI Taxonomy" id="1123010"/>
    <lineage>
        <taxon>Bacteria</taxon>
        <taxon>Pseudomonadati</taxon>
        <taxon>Pseudomonadota</taxon>
        <taxon>Gammaproteobacteria</taxon>
        <taxon>Alteromonadales</taxon>
        <taxon>Pseudoalteromonadaceae</taxon>
        <taxon>Pseudoalteromonas</taxon>
    </lineage>
</organism>
<reference evidence="2 3" key="1">
    <citation type="submission" date="2016-10" db="EMBL/GenBank/DDBJ databases">
        <authorList>
            <person name="de Groot N.N."/>
        </authorList>
    </citation>
    <scope>NUCLEOTIDE SEQUENCE [LARGE SCALE GENOMIC DNA]</scope>
    <source>
        <strain evidence="2 3">DSM 6059</strain>
    </source>
</reference>
<dbReference type="Pfam" id="PF05940">
    <property type="entry name" value="NnrS"/>
    <property type="match status" value="1"/>
</dbReference>
<keyword evidence="1" id="KW-0812">Transmembrane</keyword>
<keyword evidence="3" id="KW-1185">Reference proteome</keyword>
<evidence type="ECO:0000313" key="2">
    <source>
        <dbReference type="EMBL" id="SFC43627.1"/>
    </source>
</evidence>
<evidence type="ECO:0000313" key="3">
    <source>
        <dbReference type="Proteomes" id="UP000198862"/>
    </source>
</evidence>
<dbReference type="AlphaFoldDB" id="A0A1I1J4Y1"/>
<dbReference type="InterPro" id="IPR010266">
    <property type="entry name" value="NnrS"/>
</dbReference>
<dbReference type="RefSeq" id="WP_091982653.1">
    <property type="nucleotide sequence ID" value="NZ_FOLO01000009.1"/>
</dbReference>
<feature type="transmembrane region" description="Helical" evidence="1">
    <location>
        <begin position="147"/>
        <end position="166"/>
    </location>
</feature>
<evidence type="ECO:0000256" key="1">
    <source>
        <dbReference type="SAM" id="Phobius"/>
    </source>
</evidence>
<accession>A0A1I1J4Y1</accession>
<feature type="transmembrane region" description="Helical" evidence="1">
    <location>
        <begin position="21"/>
        <end position="43"/>
    </location>
</feature>
<feature type="transmembrane region" description="Helical" evidence="1">
    <location>
        <begin position="63"/>
        <end position="82"/>
    </location>
</feature>
<dbReference type="Proteomes" id="UP000198862">
    <property type="component" value="Unassembled WGS sequence"/>
</dbReference>
<gene>
    <name evidence="2" type="ORF">SAMN02745724_01659</name>
</gene>
<name>A0A1I1J4Y1_9GAMM</name>
<keyword evidence="1" id="KW-1133">Transmembrane helix</keyword>
<feature type="transmembrane region" description="Helical" evidence="1">
    <location>
        <begin position="344"/>
        <end position="364"/>
    </location>
</feature>
<feature type="transmembrane region" description="Helical" evidence="1">
    <location>
        <begin position="279"/>
        <end position="301"/>
    </location>
</feature>
<feature type="transmembrane region" description="Helical" evidence="1">
    <location>
        <begin position="370"/>
        <end position="388"/>
    </location>
</feature>
<feature type="transmembrane region" description="Helical" evidence="1">
    <location>
        <begin position="313"/>
        <end position="332"/>
    </location>
</feature>
<dbReference type="STRING" id="1123010.SAMN02745724_01659"/>
<sequence>MIQIQDFSLQQEIAPIWRLAFRSMFLAASVFSILAMLYWVLFLNGYALLPMILPTNVWHGHEMIFGFVATVAIGFLLTASQTWTGLRSIHGRPLMVLFLLWFIARVALFLSINEIIFYIGLLAEFSFWSYSIGFLAYLLIKSGNQRNLLFIPLLTIMLVLNLSILLSGKLGEILLAKHLMNTAVLVFTMLVTLLGGRVIPFFTRNGLKNVGLEVKNNNAPTWVEVITPILTFISVLAFFGDYFVDLGRFIAGLFSLCAILQLIRLVYWQGYKTFRVPLLWSLHLSYFMLPVGLFVMALSFYNSQLLFSDALHLITIGTMALMILAMMSRVSLGHTGRPLHIDSIIAWAYMCIFMAGVVRVSLPLFGEHQIAWVMSGLLWSFGFGIFVFRYTPILLKARVDGAIG</sequence>